<accession>A0ABU7MCV1</accession>
<dbReference type="InterPro" id="IPR013538">
    <property type="entry name" value="ASHA1/2-like_C"/>
</dbReference>
<dbReference type="Proteomes" id="UP001347146">
    <property type="component" value="Unassembled WGS sequence"/>
</dbReference>
<evidence type="ECO:0000256" key="1">
    <source>
        <dbReference type="ARBA" id="ARBA00006817"/>
    </source>
</evidence>
<dbReference type="Pfam" id="PF08327">
    <property type="entry name" value="AHSA1"/>
    <property type="match status" value="1"/>
</dbReference>
<name>A0ABU7MCV1_9ACTN</name>
<organism evidence="3 4">
    <name type="scientific">Gordonia sesuvii</name>
    <dbReference type="NCBI Taxonomy" id="3116777"/>
    <lineage>
        <taxon>Bacteria</taxon>
        <taxon>Bacillati</taxon>
        <taxon>Actinomycetota</taxon>
        <taxon>Actinomycetes</taxon>
        <taxon>Mycobacteriales</taxon>
        <taxon>Gordoniaceae</taxon>
        <taxon>Gordonia</taxon>
    </lineage>
</organism>
<comment type="caution">
    <text evidence="3">The sequence shown here is derived from an EMBL/GenBank/DDBJ whole genome shotgun (WGS) entry which is preliminary data.</text>
</comment>
<proteinExistence type="inferred from homology"/>
<evidence type="ECO:0000259" key="2">
    <source>
        <dbReference type="Pfam" id="PF08327"/>
    </source>
</evidence>
<dbReference type="InterPro" id="IPR023393">
    <property type="entry name" value="START-like_dom_sf"/>
</dbReference>
<comment type="similarity">
    <text evidence="1">Belongs to the AHA1 family.</text>
</comment>
<dbReference type="RefSeq" id="WP_330432562.1">
    <property type="nucleotide sequence ID" value="NZ_JAZDUF010000003.1"/>
</dbReference>
<dbReference type="SUPFAM" id="SSF55961">
    <property type="entry name" value="Bet v1-like"/>
    <property type="match status" value="1"/>
</dbReference>
<protein>
    <submittedName>
        <fullName evidence="3">SRPBCC family protein</fullName>
    </submittedName>
</protein>
<gene>
    <name evidence="3" type="ORF">VZC37_11095</name>
</gene>
<dbReference type="EMBL" id="JAZDUF010000003">
    <property type="protein sequence ID" value="MEE3850880.1"/>
    <property type="molecule type" value="Genomic_DNA"/>
</dbReference>
<feature type="domain" description="Activator of Hsp90 ATPase homologue 1/2-like C-terminal" evidence="2">
    <location>
        <begin position="26"/>
        <end position="141"/>
    </location>
</feature>
<evidence type="ECO:0000313" key="4">
    <source>
        <dbReference type="Proteomes" id="UP001347146"/>
    </source>
</evidence>
<dbReference type="CDD" id="cd08899">
    <property type="entry name" value="SRPBCC_CalC_Aha1-like_6"/>
    <property type="match status" value="1"/>
</dbReference>
<keyword evidence="4" id="KW-1185">Reference proteome</keyword>
<dbReference type="Gene3D" id="3.30.530.20">
    <property type="match status" value="1"/>
</dbReference>
<sequence>MTTIPTGRRRLRPEGDSVEFTRTYRASIEDVWAAVTESDRLARWIGFYSGDPQEGHVQFTMNAEGEDNMVPVRYDIRRCEPPRVLQVHTTDEFGTWDLIVELAENQGTTTLVLSQIIDDPTTIENTGPGWEYYLDRLSATISGTDPAAIDFDDYYPTQREYYLRIQRAIADAPTSPS</sequence>
<reference evidence="3 4" key="1">
    <citation type="submission" date="2024-01" db="EMBL/GenBank/DDBJ databases">
        <title>Draft genome sequence of Gordonia sp. LSe1-13.</title>
        <authorList>
            <person name="Suphannarot A."/>
            <person name="Mingma R."/>
        </authorList>
    </citation>
    <scope>NUCLEOTIDE SEQUENCE [LARGE SCALE GENOMIC DNA]</scope>
    <source>
        <strain evidence="3 4">LSe1-13</strain>
    </source>
</reference>
<evidence type="ECO:0000313" key="3">
    <source>
        <dbReference type="EMBL" id="MEE3850880.1"/>
    </source>
</evidence>